<proteinExistence type="predicted"/>
<feature type="compositionally biased region" description="Polar residues" evidence="1">
    <location>
        <begin position="9"/>
        <end position="22"/>
    </location>
</feature>
<evidence type="ECO:0000313" key="2">
    <source>
        <dbReference type="EMBL" id="MBX44420.1"/>
    </source>
</evidence>
<dbReference type="EMBL" id="GGEC01063936">
    <property type="protein sequence ID" value="MBX44420.1"/>
    <property type="molecule type" value="Transcribed_RNA"/>
</dbReference>
<organism evidence="2">
    <name type="scientific">Rhizophora mucronata</name>
    <name type="common">Asiatic mangrove</name>
    <dbReference type="NCBI Taxonomy" id="61149"/>
    <lineage>
        <taxon>Eukaryota</taxon>
        <taxon>Viridiplantae</taxon>
        <taxon>Streptophyta</taxon>
        <taxon>Embryophyta</taxon>
        <taxon>Tracheophyta</taxon>
        <taxon>Spermatophyta</taxon>
        <taxon>Magnoliopsida</taxon>
        <taxon>eudicotyledons</taxon>
        <taxon>Gunneridae</taxon>
        <taxon>Pentapetalae</taxon>
        <taxon>rosids</taxon>
        <taxon>fabids</taxon>
        <taxon>Malpighiales</taxon>
        <taxon>Rhizophoraceae</taxon>
        <taxon>Rhizophora</taxon>
    </lineage>
</organism>
<dbReference type="AlphaFoldDB" id="A0A2P2NPU7"/>
<evidence type="ECO:0000256" key="1">
    <source>
        <dbReference type="SAM" id="MobiDB-lite"/>
    </source>
</evidence>
<feature type="region of interest" description="Disordered" evidence="1">
    <location>
        <begin position="1"/>
        <end position="22"/>
    </location>
</feature>
<name>A0A2P2NPU7_RHIMU</name>
<protein>
    <submittedName>
        <fullName evidence="2">Uncharacterized protein</fullName>
    </submittedName>
</protein>
<reference evidence="2" key="1">
    <citation type="submission" date="2018-02" db="EMBL/GenBank/DDBJ databases">
        <title>Rhizophora mucronata_Transcriptome.</title>
        <authorList>
            <person name="Meera S.P."/>
            <person name="Sreeshan A."/>
            <person name="Augustine A."/>
        </authorList>
    </citation>
    <scope>NUCLEOTIDE SEQUENCE</scope>
    <source>
        <tissue evidence="2">Leaf</tissue>
    </source>
</reference>
<accession>A0A2P2NPU7</accession>
<sequence length="22" mass="2536">MERNLPSLFRTQKGTHFGESSL</sequence>